<dbReference type="Gene3D" id="3.90.25.10">
    <property type="entry name" value="UDP-galactose 4-epimerase, domain 1"/>
    <property type="match status" value="2"/>
</dbReference>
<evidence type="ECO:0000256" key="1">
    <source>
        <dbReference type="ARBA" id="ARBA00007637"/>
    </source>
</evidence>
<comment type="similarity">
    <text evidence="1">Belongs to the NAD(P)-dependent epimerase/dehydratase family.</text>
</comment>
<dbReference type="InterPro" id="IPR001509">
    <property type="entry name" value="Epimerase_deHydtase"/>
</dbReference>
<dbReference type="RefSeq" id="WP_264792753.1">
    <property type="nucleotide sequence ID" value="NZ_AP026867.1"/>
</dbReference>
<dbReference type="KEGG" id="aup:AsAng_0023100"/>
<proteinExistence type="inferred from homology"/>
<dbReference type="SUPFAM" id="SSF51735">
    <property type="entry name" value="NAD(P)-binding Rossmann-fold domains"/>
    <property type="match status" value="1"/>
</dbReference>
<evidence type="ECO:0000313" key="3">
    <source>
        <dbReference type="EMBL" id="BDS11596.1"/>
    </source>
</evidence>
<sequence>MIPIPKSIPNNVIVTGGAGFIGSHLVDALLDSGRTITVLDNLSNANQAWLEKAKKRERFNFIEGDIQDENIVRKAMVSQQQVWHLAGNANIPIGIKNTRIDIDSAVYGTRNILDAMVAEGIKDIVFSSTGAVYGNLSQQKVTESSAPLYPLSMYGAGKISAEAFISSYANLFGIRGWIFRFGNVLGNRMSRGAIRDFITRLKEDPTQLTILGDGKQAKSYFLVEDCIKGILWLLDNYEIPNDHQVEIFNLGNTKVTSIITIANYVTKALGLSGVDYNYTGGKIGWPGDQPVVQLDVSKVEKIGWNPPNNSDKAVEIAVERMINYLKE</sequence>
<dbReference type="Pfam" id="PF01370">
    <property type="entry name" value="Epimerase"/>
    <property type="match status" value="1"/>
</dbReference>
<feature type="domain" description="NAD-dependent epimerase/dehydratase" evidence="2">
    <location>
        <begin position="12"/>
        <end position="251"/>
    </location>
</feature>
<evidence type="ECO:0000259" key="2">
    <source>
        <dbReference type="Pfam" id="PF01370"/>
    </source>
</evidence>
<reference evidence="3" key="1">
    <citation type="submission" date="2022-09" db="EMBL/GenBank/DDBJ databases">
        <title>Aureispira anguillicida sp. nov., isolated from Leptocephalus of Japanese eel Anguilla japonica.</title>
        <authorList>
            <person name="Yuasa K."/>
            <person name="Mekata T."/>
            <person name="Ikunari K."/>
        </authorList>
    </citation>
    <scope>NUCLEOTIDE SEQUENCE</scope>
    <source>
        <strain evidence="3">EL160426</strain>
    </source>
</reference>
<protein>
    <submittedName>
        <fullName evidence="3">SDR family NAD(P)-dependent oxidoreductase</fullName>
    </submittedName>
</protein>
<dbReference type="AlphaFoldDB" id="A0A915YEN0"/>
<dbReference type="Proteomes" id="UP001060919">
    <property type="component" value="Chromosome"/>
</dbReference>
<dbReference type="InterPro" id="IPR036291">
    <property type="entry name" value="NAD(P)-bd_dom_sf"/>
</dbReference>
<evidence type="ECO:0000313" key="4">
    <source>
        <dbReference type="Proteomes" id="UP001060919"/>
    </source>
</evidence>
<accession>A0A915YEN0</accession>
<dbReference type="PANTHER" id="PTHR43000">
    <property type="entry name" value="DTDP-D-GLUCOSE 4,6-DEHYDRATASE-RELATED"/>
    <property type="match status" value="1"/>
</dbReference>
<dbReference type="Gene3D" id="3.40.50.720">
    <property type="entry name" value="NAD(P)-binding Rossmann-like Domain"/>
    <property type="match status" value="1"/>
</dbReference>
<dbReference type="EMBL" id="AP026867">
    <property type="protein sequence ID" value="BDS11596.1"/>
    <property type="molecule type" value="Genomic_DNA"/>
</dbReference>
<gene>
    <name evidence="3" type="ORF">AsAng_0023100</name>
</gene>
<name>A0A915YEN0_9BACT</name>
<organism evidence="3 4">
    <name type="scientific">Aureispira anguillae</name>
    <dbReference type="NCBI Taxonomy" id="2864201"/>
    <lineage>
        <taxon>Bacteria</taxon>
        <taxon>Pseudomonadati</taxon>
        <taxon>Bacteroidota</taxon>
        <taxon>Saprospiria</taxon>
        <taxon>Saprospirales</taxon>
        <taxon>Saprospiraceae</taxon>
        <taxon>Aureispira</taxon>
    </lineage>
</organism>
<keyword evidence="4" id="KW-1185">Reference proteome</keyword>